<dbReference type="InterPro" id="IPR051610">
    <property type="entry name" value="GPI/OXD"/>
</dbReference>
<dbReference type="InterPro" id="IPR014710">
    <property type="entry name" value="RmlC-like_jellyroll"/>
</dbReference>
<dbReference type="Pfam" id="PF07883">
    <property type="entry name" value="Cupin_2"/>
    <property type="match status" value="1"/>
</dbReference>
<dbReference type="Proteomes" id="UP000011531">
    <property type="component" value="Unassembled WGS sequence"/>
</dbReference>
<gene>
    <name evidence="3" type="ORF">C492_22517</name>
</gene>
<evidence type="ECO:0000313" key="4">
    <source>
        <dbReference type="Proteomes" id="UP000011531"/>
    </source>
</evidence>
<dbReference type="SUPFAM" id="SSF51182">
    <property type="entry name" value="RmlC-like cupins"/>
    <property type="match status" value="1"/>
</dbReference>
<sequence length="112" mass="12071">MGYDTASRSDVESIISEDDGGMWFLKDALGTDDLGLSVLELEPGVEGKEHDETDTDQEEVYYVGEGSVEVSVGEQTVSLEGGDAIRLDPEESRQIHNRGDERATLVLAGAPL</sequence>
<comment type="caution">
    <text evidence="3">The sequence shown here is derived from an EMBL/GenBank/DDBJ whole genome shotgun (WGS) entry which is preliminary data.</text>
</comment>
<name>L9WMI4_9EURY</name>
<dbReference type="GO" id="GO:0046872">
    <property type="term" value="F:metal ion binding"/>
    <property type="evidence" value="ECO:0007669"/>
    <property type="project" value="UniProtKB-KW"/>
</dbReference>
<dbReference type="Gene3D" id="2.60.120.10">
    <property type="entry name" value="Jelly Rolls"/>
    <property type="match status" value="1"/>
</dbReference>
<dbReference type="STRING" id="1227498.C492_22517"/>
<keyword evidence="1" id="KW-0479">Metal-binding</keyword>
<feature type="domain" description="Cupin type-2" evidence="2">
    <location>
        <begin position="38"/>
        <end position="106"/>
    </location>
</feature>
<keyword evidence="4" id="KW-1185">Reference proteome</keyword>
<dbReference type="RefSeq" id="WP_008427635.1">
    <property type="nucleotide sequence ID" value="NZ_AOIA01000167.1"/>
</dbReference>
<dbReference type="AlphaFoldDB" id="L9WMI4"/>
<dbReference type="InterPro" id="IPR011051">
    <property type="entry name" value="RmlC_Cupin_sf"/>
</dbReference>
<accession>L9WMI4</accession>
<reference evidence="3 4" key="1">
    <citation type="journal article" date="2014" name="PLoS Genet.">
        <title>Phylogenetically driven sequencing of extremely halophilic archaea reveals strategies for static and dynamic osmo-response.</title>
        <authorList>
            <person name="Becker E.A."/>
            <person name="Seitzer P.M."/>
            <person name="Tritt A."/>
            <person name="Larsen D."/>
            <person name="Krusor M."/>
            <person name="Yao A.I."/>
            <person name="Wu D."/>
            <person name="Madern D."/>
            <person name="Eisen J.A."/>
            <person name="Darling A.E."/>
            <person name="Facciotti M.T."/>
        </authorList>
    </citation>
    <scope>NUCLEOTIDE SEQUENCE [LARGE SCALE GENOMIC DNA]</scope>
    <source>
        <strain evidence="3 4">DSM 18795</strain>
    </source>
</reference>
<protein>
    <submittedName>
        <fullName evidence="3">Cupin</fullName>
    </submittedName>
</protein>
<dbReference type="EMBL" id="AOIA01000167">
    <property type="protein sequence ID" value="ELY50597.1"/>
    <property type="molecule type" value="Genomic_DNA"/>
</dbReference>
<evidence type="ECO:0000256" key="1">
    <source>
        <dbReference type="ARBA" id="ARBA00022723"/>
    </source>
</evidence>
<dbReference type="PANTHER" id="PTHR35848">
    <property type="entry name" value="OXALATE-BINDING PROTEIN"/>
    <property type="match status" value="1"/>
</dbReference>
<organism evidence="3 4">
    <name type="scientific">Natronococcus jeotgali DSM 18795</name>
    <dbReference type="NCBI Taxonomy" id="1227498"/>
    <lineage>
        <taxon>Archaea</taxon>
        <taxon>Methanobacteriati</taxon>
        <taxon>Methanobacteriota</taxon>
        <taxon>Stenosarchaea group</taxon>
        <taxon>Halobacteria</taxon>
        <taxon>Halobacteriales</taxon>
        <taxon>Natrialbaceae</taxon>
        <taxon>Natronococcus</taxon>
    </lineage>
</organism>
<proteinExistence type="predicted"/>
<dbReference type="PANTHER" id="PTHR35848:SF9">
    <property type="entry name" value="SLL1358 PROTEIN"/>
    <property type="match status" value="1"/>
</dbReference>
<evidence type="ECO:0000259" key="2">
    <source>
        <dbReference type="Pfam" id="PF07883"/>
    </source>
</evidence>
<dbReference type="InterPro" id="IPR013096">
    <property type="entry name" value="Cupin_2"/>
</dbReference>
<evidence type="ECO:0000313" key="3">
    <source>
        <dbReference type="EMBL" id="ELY50597.1"/>
    </source>
</evidence>
<dbReference type="OrthoDB" id="305577at2157"/>